<sequence length="170" mass="18411">MIDVQQGALRALQQDRLAALERLIELQAGIGDAVLESLGLFEHPIDNLIRVQRLAVVDLDQHLVLEFQCGMHLLAQRFLVQDVGDPDPDARHLVLIAGPDTTAGGANLLGSQISFGHLVDRDVVRHQQMRIRGQDEARGVDPRSSRPASSVSSTPGSTTTPLPMTFVTPG</sequence>
<comment type="caution">
    <text evidence="2">The sequence shown here is derived from an EMBL/GenBank/DDBJ whole genome shotgun (WGS) entry which is preliminary data.</text>
</comment>
<reference evidence="2 3" key="1">
    <citation type="submission" date="2014-01" db="EMBL/GenBank/DDBJ databases">
        <authorList>
            <person name="Zelazny A."/>
            <person name="Olivier K."/>
            <person name="Sampaio E.P."/>
            <person name="Holland S.M."/>
            <person name="Tallon L.J."/>
            <person name="Sadzewicz L.K."/>
            <person name="Sengamalay N."/>
            <person name="Fraser C.M."/>
            <person name="Hine E."/>
            <person name="Shefchek K.A."/>
            <person name="Das S.P."/>
            <person name="Shallom S.J."/>
            <person name="Agrawal S."/>
            <person name="Tettelin H."/>
        </authorList>
    </citation>
    <scope>NUCLEOTIDE SEQUENCE [LARGE SCALE GENOMIC DNA]</scope>
    <source>
        <strain evidence="2 3">MAB_030201_1075</strain>
    </source>
</reference>
<gene>
    <name evidence="2" type="ORF">L829_0004</name>
</gene>
<proteinExistence type="predicted"/>
<dbReference type="Proteomes" id="UP000019854">
    <property type="component" value="Unassembled WGS sequence"/>
</dbReference>
<dbReference type="AlphaFoldDB" id="A0A829PJF4"/>
<protein>
    <submittedName>
        <fullName evidence="2">Uncharacterized protein</fullName>
    </submittedName>
</protein>
<evidence type="ECO:0000313" key="3">
    <source>
        <dbReference type="Proteomes" id="UP000019854"/>
    </source>
</evidence>
<feature type="compositionally biased region" description="Low complexity" evidence="1">
    <location>
        <begin position="145"/>
        <end position="170"/>
    </location>
</feature>
<accession>A0A829PJF4</accession>
<organism evidence="2 3">
    <name type="scientific">Mycobacteroides abscessus MAB_030201_1075</name>
    <dbReference type="NCBI Taxonomy" id="1335410"/>
    <lineage>
        <taxon>Bacteria</taxon>
        <taxon>Bacillati</taxon>
        <taxon>Actinomycetota</taxon>
        <taxon>Actinomycetes</taxon>
        <taxon>Mycobacteriales</taxon>
        <taxon>Mycobacteriaceae</taxon>
        <taxon>Mycobacteroides</taxon>
        <taxon>Mycobacteroides abscessus</taxon>
    </lineage>
</organism>
<feature type="region of interest" description="Disordered" evidence="1">
    <location>
        <begin position="130"/>
        <end position="170"/>
    </location>
</feature>
<evidence type="ECO:0000313" key="2">
    <source>
        <dbReference type="EMBL" id="ETZ86467.1"/>
    </source>
</evidence>
<evidence type="ECO:0000256" key="1">
    <source>
        <dbReference type="SAM" id="MobiDB-lite"/>
    </source>
</evidence>
<dbReference type="EMBL" id="JAOX01000001">
    <property type="protein sequence ID" value="ETZ86467.1"/>
    <property type="molecule type" value="Genomic_DNA"/>
</dbReference>
<name>A0A829PJF4_9MYCO</name>
<feature type="compositionally biased region" description="Basic and acidic residues" evidence="1">
    <location>
        <begin position="132"/>
        <end position="144"/>
    </location>
</feature>